<proteinExistence type="predicted"/>
<dbReference type="RefSeq" id="WP_066172128.1">
    <property type="nucleotide sequence ID" value="NZ_CP136137.1"/>
</dbReference>
<reference evidence="2 3" key="1">
    <citation type="journal article" date="2023" name="Virus Evol.">
        <title>Computational host range prediction-The good, the bad, and the ugly.</title>
        <authorList>
            <person name="Howell A.A."/>
            <person name="Versoza C.J."/>
            <person name="Pfeifer S.P."/>
        </authorList>
    </citation>
    <scope>NUCLEOTIDE SEQUENCE [LARGE SCALE GENOMIC DNA]</scope>
    <source>
        <strain evidence="2 3">1610/1b</strain>
    </source>
</reference>
<keyword evidence="1" id="KW-0472">Membrane</keyword>
<protein>
    <submittedName>
        <fullName evidence="2">Uncharacterized protein</fullName>
    </submittedName>
</protein>
<keyword evidence="3" id="KW-1185">Reference proteome</keyword>
<feature type="transmembrane region" description="Helical" evidence="1">
    <location>
        <begin position="167"/>
        <end position="185"/>
    </location>
</feature>
<evidence type="ECO:0000313" key="2">
    <source>
        <dbReference type="EMBL" id="WYY05885.1"/>
    </source>
</evidence>
<dbReference type="Proteomes" id="UP001479933">
    <property type="component" value="Chromosome"/>
</dbReference>
<sequence>MAATVMRAPRPPQTMVTMLGLNRSSFRIAVTMVMVVYVAVGLLLPDLHQPPLEQTVAIAGSVGLAVALWLTARGDEDPIRLTPTVVAVLLGAASAAAVWWSLPAGPGNWVRPGAPFVAYAIAVILVAVRGRIVWAWIGLVLTSATAVVAMTMWGWGSGTAAQVAVRMLVSLVPVILVMAFVRPLLTFSRVLDRREIAAVEAEAAQAGTAQQRRRQLADLNDDVRPILEKVAAGEEISVAEAARAHLLEYALRDGVRGAGWMSPQVGDAVNRARRRGVEVRVFDDRTATCARQFDVDVLRAELVAVLDDTADGAVTARLLPRGRDAVAVIAVNQENRVHRSYCRVAGSGHAQWEDENGGAASM</sequence>
<dbReference type="EMBL" id="CP136137">
    <property type="protein sequence ID" value="WYY05885.1"/>
    <property type="molecule type" value="Genomic_DNA"/>
</dbReference>
<feature type="transmembrane region" description="Helical" evidence="1">
    <location>
        <begin position="133"/>
        <end position="155"/>
    </location>
</feature>
<feature type="transmembrane region" description="Helical" evidence="1">
    <location>
        <begin position="56"/>
        <end position="72"/>
    </location>
</feature>
<keyword evidence="1" id="KW-1133">Transmembrane helix</keyword>
<accession>A0ABZ2TWK6</accession>
<evidence type="ECO:0000256" key="1">
    <source>
        <dbReference type="SAM" id="Phobius"/>
    </source>
</evidence>
<gene>
    <name evidence="2" type="ORF">RVF87_12415</name>
</gene>
<name>A0ABZ2TWK6_9ACTN</name>
<evidence type="ECO:0000313" key="3">
    <source>
        <dbReference type="Proteomes" id="UP001479933"/>
    </source>
</evidence>
<feature type="transmembrane region" description="Helical" evidence="1">
    <location>
        <begin position="84"/>
        <end position="102"/>
    </location>
</feature>
<feature type="transmembrane region" description="Helical" evidence="1">
    <location>
        <begin position="108"/>
        <end position="128"/>
    </location>
</feature>
<feature type="transmembrane region" description="Helical" evidence="1">
    <location>
        <begin position="25"/>
        <end position="44"/>
    </location>
</feature>
<organism evidence="2 3">
    <name type="scientific">Gordonia hydrophobica</name>
    <dbReference type="NCBI Taxonomy" id="40516"/>
    <lineage>
        <taxon>Bacteria</taxon>
        <taxon>Bacillati</taxon>
        <taxon>Actinomycetota</taxon>
        <taxon>Actinomycetes</taxon>
        <taxon>Mycobacteriales</taxon>
        <taxon>Gordoniaceae</taxon>
        <taxon>Gordonia</taxon>
    </lineage>
</organism>
<keyword evidence="1" id="KW-0812">Transmembrane</keyword>